<dbReference type="Proteomes" id="UP000632138">
    <property type="component" value="Unassembled WGS sequence"/>
</dbReference>
<name>A0ABS2A8K6_9ACTN</name>
<evidence type="ECO:0000313" key="5">
    <source>
        <dbReference type="Proteomes" id="UP000632138"/>
    </source>
</evidence>
<comment type="caution">
    <text evidence="4">The sequence shown here is derived from an EMBL/GenBank/DDBJ whole genome shotgun (WGS) entry which is preliminary data.</text>
</comment>
<evidence type="ECO:0000256" key="2">
    <source>
        <dbReference type="ARBA" id="ARBA00023315"/>
    </source>
</evidence>
<keyword evidence="2" id="KW-0012">Acyltransferase</keyword>
<evidence type="ECO:0000256" key="1">
    <source>
        <dbReference type="ARBA" id="ARBA00022679"/>
    </source>
</evidence>
<evidence type="ECO:0000313" key="4">
    <source>
        <dbReference type="EMBL" id="MBM2616165.1"/>
    </source>
</evidence>
<dbReference type="InterPro" id="IPR050832">
    <property type="entry name" value="Bact_Acetyltransf"/>
</dbReference>
<protein>
    <submittedName>
        <fullName evidence="4">GNAT family N-acetyltransferase</fullName>
    </submittedName>
</protein>
<keyword evidence="1" id="KW-0808">Transferase</keyword>
<dbReference type="Pfam" id="PF00583">
    <property type="entry name" value="Acetyltransf_1"/>
    <property type="match status" value="1"/>
</dbReference>
<dbReference type="InterPro" id="IPR000182">
    <property type="entry name" value="GNAT_dom"/>
</dbReference>
<keyword evidence="5" id="KW-1185">Reference proteome</keyword>
<feature type="domain" description="N-acetyltransferase" evidence="3">
    <location>
        <begin position="1"/>
        <end position="156"/>
    </location>
</feature>
<accession>A0ABS2A8K6</accession>
<gene>
    <name evidence="4" type="ORF">JIG36_11420</name>
</gene>
<sequence length="161" mass="17716">MKIRQATDDDVQAIIRIGHETWPPTYAFAGADYIAHGLINWWSQEATARSLTVTTMLLAENDNHDVIGLGNIDLRADTAVIWKLYVTPEAQGTGAGSALLTELITLAGTRPVRLAYADGNTRAAAFYTARGFTEIRRDPSDHPGWPANVWLERSIDKIPGR</sequence>
<dbReference type="SUPFAM" id="SSF55729">
    <property type="entry name" value="Acyl-CoA N-acyltransferases (Nat)"/>
    <property type="match status" value="1"/>
</dbReference>
<dbReference type="PANTHER" id="PTHR43877">
    <property type="entry name" value="AMINOALKYLPHOSPHONATE N-ACETYLTRANSFERASE-RELATED-RELATED"/>
    <property type="match status" value="1"/>
</dbReference>
<dbReference type="EMBL" id="JAENHP010000003">
    <property type="protein sequence ID" value="MBM2616165.1"/>
    <property type="molecule type" value="Genomic_DNA"/>
</dbReference>
<proteinExistence type="predicted"/>
<reference evidence="4 5" key="1">
    <citation type="submission" date="2021-01" db="EMBL/GenBank/DDBJ databases">
        <title>Actinoplanes sp. nov. LDG1-06 isolated from lichen.</title>
        <authorList>
            <person name="Saeng-In P."/>
            <person name="Phongsopitanun W."/>
            <person name="Kanchanasin P."/>
            <person name="Yuki M."/>
            <person name="Kudo T."/>
            <person name="Ohkuma M."/>
            <person name="Tanasupawat S."/>
        </authorList>
    </citation>
    <scope>NUCLEOTIDE SEQUENCE [LARGE SCALE GENOMIC DNA]</scope>
    <source>
        <strain evidence="4 5">LDG1-06</strain>
    </source>
</reference>
<dbReference type="Gene3D" id="3.40.630.30">
    <property type="match status" value="1"/>
</dbReference>
<dbReference type="PROSITE" id="PS51186">
    <property type="entry name" value="GNAT"/>
    <property type="match status" value="1"/>
</dbReference>
<dbReference type="PANTHER" id="PTHR43877:SF2">
    <property type="entry name" value="AMINOALKYLPHOSPHONATE N-ACETYLTRANSFERASE-RELATED"/>
    <property type="match status" value="1"/>
</dbReference>
<organism evidence="4 5">
    <name type="scientific">Paractinoplanes ovalisporus</name>
    <dbReference type="NCBI Taxonomy" id="2810368"/>
    <lineage>
        <taxon>Bacteria</taxon>
        <taxon>Bacillati</taxon>
        <taxon>Actinomycetota</taxon>
        <taxon>Actinomycetes</taxon>
        <taxon>Micromonosporales</taxon>
        <taxon>Micromonosporaceae</taxon>
        <taxon>Paractinoplanes</taxon>
    </lineage>
</organism>
<dbReference type="CDD" id="cd04301">
    <property type="entry name" value="NAT_SF"/>
    <property type="match status" value="1"/>
</dbReference>
<dbReference type="InterPro" id="IPR016181">
    <property type="entry name" value="Acyl_CoA_acyltransferase"/>
</dbReference>
<dbReference type="RefSeq" id="WP_203376073.1">
    <property type="nucleotide sequence ID" value="NZ_JAENHP010000003.1"/>
</dbReference>
<evidence type="ECO:0000259" key="3">
    <source>
        <dbReference type="PROSITE" id="PS51186"/>
    </source>
</evidence>